<dbReference type="EMBL" id="JARJCW010000031">
    <property type="protein sequence ID" value="KAJ7209195.1"/>
    <property type="molecule type" value="Genomic_DNA"/>
</dbReference>
<keyword evidence="2" id="KW-1133">Transmembrane helix</keyword>
<protein>
    <recommendedName>
        <fullName evidence="6">Mid2 domain-containing protein</fullName>
    </recommendedName>
</protein>
<feature type="chain" id="PRO_5041985803" description="Mid2 domain-containing protein" evidence="3">
    <location>
        <begin position="20"/>
        <end position="326"/>
    </location>
</feature>
<feature type="signal peptide" evidence="3">
    <location>
        <begin position="1"/>
        <end position="19"/>
    </location>
</feature>
<dbReference type="Proteomes" id="UP001219525">
    <property type="component" value="Unassembled WGS sequence"/>
</dbReference>
<keyword evidence="2" id="KW-0472">Membrane</keyword>
<keyword evidence="5" id="KW-1185">Reference proteome</keyword>
<accession>A0AAD6VDR6</accession>
<feature type="non-terminal residue" evidence="4">
    <location>
        <position position="326"/>
    </location>
</feature>
<keyword evidence="3" id="KW-0732">Signal</keyword>
<keyword evidence="2" id="KW-0812">Transmembrane</keyword>
<name>A0AAD6VDR6_9AGAR</name>
<evidence type="ECO:0000256" key="2">
    <source>
        <dbReference type="SAM" id="Phobius"/>
    </source>
</evidence>
<evidence type="ECO:0000313" key="5">
    <source>
        <dbReference type="Proteomes" id="UP001219525"/>
    </source>
</evidence>
<evidence type="ECO:0000313" key="4">
    <source>
        <dbReference type="EMBL" id="KAJ7209195.1"/>
    </source>
</evidence>
<organism evidence="4 5">
    <name type="scientific">Mycena pura</name>
    <dbReference type="NCBI Taxonomy" id="153505"/>
    <lineage>
        <taxon>Eukaryota</taxon>
        <taxon>Fungi</taxon>
        <taxon>Dikarya</taxon>
        <taxon>Basidiomycota</taxon>
        <taxon>Agaricomycotina</taxon>
        <taxon>Agaricomycetes</taxon>
        <taxon>Agaricomycetidae</taxon>
        <taxon>Agaricales</taxon>
        <taxon>Marasmiineae</taxon>
        <taxon>Mycenaceae</taxon>
        <taxon>Mycena</taxon>
    </lineage>
</organism>
<reference evidence="4" key="1">
    <citation type="submission" date="2023-03" db="EMBL/GenBank/DDBJ databases">
        <title>Massive genome expansion in bonnet fungi (Mycena s.s.) driven by repeated elements and novel gene families across ecological guilds.</title>
        <authorList>
            <consortium name="Lawrence Berkeley National Laboratory"/>
            <person name="Harder C.B."/>
            <person name="Miyauchi S."/>
            <person name="Viragh M."/>
            <person name="Kuo A."/>
            <person name="Thoen E."/>
            <person name="Andreopoulos B."/>
            <person name="Lu D."/>
            <person name="Skrede I."/>
            <person name="Drula E."/>
            <person name="Henrissat B."/>
            <person name="Morin E."/>
            <person name="Kohler A."/>
            <person name="Barry K."/>
            <person name="LaButti K."/>
            <person name="Morin E."/>
            <person name="Salamov A."/>
            <person name="Lipzen A."/>
            <person name="Mereny Z."/>
            <person name="Hegedus B."/>
            <person name="Baldrian P."/>
            <person name="Stursova M."/>
            <person name="Weitz H."/>
            <person name="Taylor A."/>
            <person name="Grigoriev I.V."/>
            <person name="Nagy L.G."/>
            <person name="Martin F."/>
            <person name="Kauserud H."/>
        </authorList>
    </citation>
    <scope>NUCLEOTIDE SEQUENCE</scope>
    <source>
        <strain evidence="4">9144</strain>
    </source>
</reference>
<gene>
    <name evidence="4" type="ORF">GGX14DRAFT_453264</name>
</gene>
<evidence type="ECO:0000256" key="1">
    <source>
        <dbReference type="SAM" id="MobiDB-lite"/>
    </source>
</evidence>
<comment type="caution">
    <text evidence="4">The sequence shown here is derived from an EMBL/GenBank/DDBJ whole genome shotgun (WGS) entry which is preliminary data.</text>
</comment>
<evidence type="ECO:0000256" key="3">
    <source>
        <dbReference type="SAM" id="SignalP"/>
    </source>
</evidence>
<proteinExistence type="predicted"/>
<sequence>MITVLGFLLVSVFVCPSSAVVALSVPSQINSGSSVGVKWQRGNSDPVAFDLVQYSDDTFNVAILAITPVNNSASENTGTASVLFDTPGQVTLGAFAQNTVSFATLENIPRQLTIISDNSSVAASAPHMNTAPTPTPPATPITGASTTVQIETHSSISAVSTGSSSVIPTFGPQSTNTTTGTTGALNAPQRGMSRATVIAVAVLLPLLILVIGILLYYCWRVRRYRDAPHRISKFTDVLLPVEHACRSMTAIASAELDSGAAHPSTGDPEPEAGAAVAVLVSGKGGRLRLGPVHLPVPATRLPALSPSVASGEGSGVHEELPPSYIS</sequence>
<feature type="region of interest" description="Disordered" evidence="1">
    <location>
        <begin position="307"/>
        <end position="326"/>
    </location>
</feature>
<feature type="transmembrane region" description="Helical" evidence="2">
    <location>
        <begin position="197"/>
        <end position="219"/>
    </location>
</feature>
<dbReference type="AlphaFoldDB" id="A0AAD6VDR6"/>
<evidence type="ECO:0008006" key="6">
    <source>
        <dbReference type="Google" id="ProtNLM"/>
    </source>
</evidence>